<feature type="domain" description="AB hydrolase-1" evidence="2">
    <location>
        <begin position="14"/>
        <end position="153"/>
    </location>
</feature>
<dbReference type="PANTHER" id="PTHR46118:SF4">
    <property type="entry name" value="PROTEIN ABHD11"/>
    <property type="match status" value="1"/>
</dbReference>
<keyword evidence="4" id="KW-1185">Reference proteome</keyword>
<gene>
    <name evidence="3" type="ORF">Ahu01nite_057010</name>
</gene>
<comment type="caution">
    <text evidence="3">The sequence shown here is derived from an EMBL/GenBank/DDBJ whole genome shotgun (WGS) entry which is preliminary data.</text>
</comment>
<evidence type="ECO:0000256" key="1">
    <source>
        <dbReference type="ARBA" id="ARBA00022801"/>
    </source>
</evidence>
<reference evidence="3 4" key="1">
    <citation type="submission" date="2021-01" db="EMBL/GenBank/DDBJ databases">
        <title>Whole genome shotgun sequence of Actinoplanes humidus NBRC 14915.</title>
        <authorList>
            <person name="Komaki H."/>
            <person name="Tamura T."/>
        </authorList>
    </citation>
    <scope>NUCLEOTIDE SEQUENCE [LARGE SCALE GENOMIC DNA]</scope>
    <source>
        <strain evidence="3 4">NBRC 14915</strain>
    </source>
</reference>
<name>A0ABQ3ZVP1_9ACTN</name>
<proteinExistence type="predicted"/>
<dbReference type="InterPro" id="IPR029058">
    <property type="entry name" value="AB_hydrolase_fold"/>
</dbReference>
<evidence type="ECO:0000313" key="3">
    <source>
        <dbReference type="EMBL" id="GIE22599.1"/>
    </source>
</evidence>
<sequence length="218" mass="23593">MDLAYRVAGDPENPPMLLLHGLGESSHDWDNILPDLAADHYVWAVDLRGHGSSPHPGNYSFELMRDDVIAFLDAHTIGPCVMIGHSMGGLTALLLAELDPTRLTHLILEDVAAPRLNVLHRDPLDPPAEPAPFDFAAVNPLFAQLSNPDPAWWDRTRSLPTPTLVIGGGTPSTIPQTLLADMVAHMPQATLITIEAGHDVHATHPTEFLAAVTTFLKP</sequence>
<evidence type="ECO:0000313" key="4">
    <source>
        <dbReference type="Proteomes" id="UP000603200"/>
    </source>
</evidence>
<dbReference type="Pfam" id="PF00561">
    <property type="entry name" value="Abhydrolase_1"/>
    <property type="match status" value="1"/>
</dbReference>
<accession>A0ABQ3ZVP1</accession>
<evidence type="ECO:0000259" key="2">
    <source>
        <dbReference type="Pfam" id="PF00561"/>
    </source>
</evidence>
<keyword evidence="1" id="KW-0378">Hydrolase</keyword>
<organism evidence="3 4">
    <name type="scientific">Winogradskya humida</name>
    <dbReference type="NCBI Taxonomy" id="113566"/>
    <lineage>
        <taxon>Bacteria</taxon>
        <taxon>Bacillati</taxon>
        <taxon>Actinomycetota</taxon>
        <taxon>Actinomycetes</taxon>
        <taxon>Micromonosporales</taxon>
        <taxon>Micromonosporaceae</taxon>
        <taxon>Winogradskya</taxon>
    </lineage>
</organism>
<dbReference type="Proteomes" id="UP000603200">
    <property type="component" value="Unassembled WGS sequence"/>
</dbReference>
<dbReference type="SUPFAM" id="SSF53474">
    <property type="entry name" value="alpha/beta-Hydrolases"/>
    <property type="match status" value="1"/>
</dbReference>
<dbReference type="InterPro" id="IPR000073">
    <property type="entry name" value="AB_hydrolase_1"/>
</dbReference>
<dbReference type="EMBL" id="BOMN01000081">
    <property type="protein sequence ID" value="GIE22599.1"/>
    <property type="molecule type" value="Genomic_DNA"/>
</dbReference>
<protein>
    <submittedName>
        <fullName evidence="3">Acyl-CoA esterase</fullName>
    </submittedName>
</protein>
<dbReference type="PANTHER" id="PTHR46118">
    <property type="entry name" value="PROTEIN ABHD11"/>
    <property type="match status" value="1"/>
</dbReference>
<dbReference type="Gene3D" id="3.40.50.1820">
    <property type="entry name" value="alpha/beta hydrolase"/>
    <property type="match status" value="1"/>
</dbReference>
<dbReference type="RefSeq" id="WP_239159206.1">
    <property type="nucleotide sequence ID" value="NZ_BAAATV010000011.1"/>
</dbReference>